<protein>
    <submittedName>
        <fullName evidence="2">Uncharacterized protein</fullName>
    </submittedName>
</protein>
<keyword evidence="1" id="KW-1133">Transmembrane helix</keyword>
<sequence>MALVRTLYCFKGLTKSGRYAKFLDQKHPGWKYFNVYDRRTAAYLKRFYPSNPIPGFLALIFLLGQSFFLTFNNPTPSHALTFINGFNNSATIWTPSDLQKGGVL</sequence>
<proteinExistence type="predicted"/>
<comment type="caution">
    <text evidence="2">The sequence shown here is derived from an EMBL/GenBank/DDBJ whole genome shotgun (WGS) entry which is preliminary data.</text>
</comment>
<feature type="transmembrane region" description="Helical" evidence="1">
    <location>
        <begin position="53"/>
        <end position="71"/>
    </location>
</feature>
<organism evidence="2 3">
    <name type="scientific">Hydrobacter penzbergensis</name>
    <dbReference type="NCBI Taxonomy" id="1235997"/>
    <lineage>
        <taxon>Bacteria</taxon>
        <taxon>Pseudomonadati</taxon>
        <taxon>Bacteroidota</taxon>
        <taxon>Chitinophagia</taxon>
        <taxon>Chitinophagales</taxon>
        <taxon>Chitinophagaceae</taxon>
        <taxon>Hydrobacter</taxon>
    </lineage>
</organism>
<evidence type="ECO:0000313" key="3">
    <source>
        <dbReference type="Proteomes" id="UP000198711"/>
    </source>
</evidence>
<dbReference type="AlphaFoldDB" id="A0A8X8IG18"/>
<dbReference type="EMBL" id="FNNO01000008">
    <property type="protein sequence ID" value="SDX05786.1"/>
    <property type="molecule type" value="Genomic_DNA"/>
</dbReference>
<reference evidence="2 3" key="1">
    <citation type="submission" date="2016-10" db="EMBL/GenBank/DDBJ databases">
        <authorList>
            <person name="Varghese N."/>
            <person name="Submissions S."/>
        </authorList>
    </citation>
    <scope>NUCLEOTIDE SEQUENCE [LARGE SCALE GENOMIC DNA]</scope>
    <source>
        <strain evidence="2 3">DSM 25353</strain>
    </source>
</reference>
<accession>A0A8X8IG18</accession>
<evidence type="ECO:0000313" key="2">
    <source>
        <dbReference type="EMBL" id="SDX05786.1"/>
    </source>
</evidence>
<keyword evidence="1" id="KW-0472">Membrane</keyword>
<gene>
    <name evidence="2" type="ORF">SAMN05444410_108165</name>
</gene>
<dbReference type="Proteomes" id="UP000198711">
    <property type="component" value="Unassembled WGS sequence"/>
</dbReference>
<keyword evidence="1" id="KW-0812">Transmembrane</keyword>
<evidence type="ECO:0000256" key="1">
    <source>
        <dbReference type="SAM" id="Phobius"/>
    </source>
</evidence>
<name>A0A8X8IG18_9BACT</name>
<keyword evidence="3" id="KW-1185">Reference proteome</keyword>